<gene>
    <name evidence="2" type="ORF">DI632_13015</name>
</gene>
<reference evidence="2 3" key="1">
    <citation type="submission" date="2017-08" db="EMBL/GenBank/DDBJ databases">
        <title>Infants hospitalized years apart are colonized by the same room-sourced microbial strains.</title>
        <authorList>
            <person name="Brooks B."/>
            <person name="Olm M.R."/>
            <person name="Firek B.A."/>
            <person name="Baker R."/>
            <person name="Thomas B.C."/>
            <person name="Morowitz M.J."/>
            <person name="Banfield J.F."/>
        </authorList>
    </citation>
    <scope>NUCLEOTIDE SEQUENCE [LARGE SCALE GENOMIC DNA]</scope>
    <source>
        <strain evidence="2">S2_018_000_R3_110</strain>
    </source>
</reference>
<evidence type="ECO:0000313" key="3">
    <source>
        <dbReference type="Proteomes" id="UP000248614"/>
    </source>
</evidence>
<evidence type="ECO:0000313" key="2">
    <source>
        <dbReference type="EMBL" id="PZO74636.1"/>
    </source>
</evidence>
<protein>
    <submittedName>
        <fullName evidence="2">Uncharacterized protein</fullName>
    </submittedName>
</protein>
<dbReference type="EMBL" id="QFNF01000040">
    <property type="protein sequence ID" value="PZO74636.1"/>
    <property type="molecule type" value="Genomic_DNA"/>
</dbReference>
<sequence length="200" mass="21205">MSEAEEARAERRRWITLAEGVAVAGVVIGGLTLWNNVSERRTADAERAAERASSAKARAALAIVATPDGGGERLVLSAPDRRIERIEVTFPPVLKVAPQSAVGDVAIAADWIRAPVLAITDGGADAIEGRLPVAITATWWDGDRQRQSGAIYDLVFATHGRLVGGRSLALKALARREAATGGVARRLDTLWARELGRLAG</sequence>
<keyword evidence="1" id="KW-0812">Transmembrane</keyword>
<feature type="transmembrane region" description="Helical" evidence="1">
    <location>
        <begin position="14"/>
        <end position="34"/>
    </location>
</feature>
<accession>A0A2W4YYQ4</accession>
<comment type="caution">
    <text evidence="2">The sequence shown here is derived from an EMBL/GenBank/DDBJ whole genome shotgun (WGS) entry which is preliminary data.</text>
</comment>
<dbReference type="AlphaFoldDB" id="A0A2W4YYQ4"/>
<name>A0A2W4YYQ4_9SPHN</name>
<dbReference type="Proteomes" id="UP000248614">
    <property type="component" value="Unassembled WGS sequence"/>
</dbReference>
<evidence type="ECO:0000256" key="1">
    <source>
        <dbReference type="SAM" id="Phobius"/>
    </source>
</evidence>
<keyword evidence="1" id="KW-1133">Transmembrane helix</keyword>
<keyword evidence="1" id="KW-0472">Membrane</keyword>
<proteinExistence type="predicted"/>
<organism evidence="2 3">
    <name type="scientific">Sphingomonas hengshuiensis</name>
    <dbReference type="NCBI Taxonomy" id="1609977"/>
    <lineage>
        <taxon>Bacteria</taxon>
        <taxon>Pseudomonadati</taxon>
        <taxon>Pseudomonadota</taxon>
        <taxon>Alphaproteobacteria</taxon>
        <taxon>Sphingomonadales</taxon>
        <taxon>Sphingomonadaceae</taxon>
        <taxon>Sphingomonas</taxon>
    </lineage>
</organism>